<evidence type="ECO:0000256" key="4">
    <source>
        <dbReference type="ARBA" id="ARBA00022679"/>
    </source>
</evidence>
<feature type="transmembrane region" description="Helical" evidence="9">
    <location>
        <begin position="260"/>
        <end position="284"/>
    </location>
</feature>
<dbReference type="Gene3D" id="1.20.5.1930">
    <property type="match status" value="1"/>
</dbReference>
<keyword evidence="13" id="KW-1185">Reference proteome</keyword>
<dbReference type="InterPro" id="IPR036890">
    <property type="entry name" value="HATPase_C_sf"/>
</dbReference>
<evidence type="ECO:0000256" key="5">
    <source>
        <dbReference type="ARBA" id="ARBA00022741"/>
    </source>
</evidence>
<dbReference type="Proteomes" id="UP001056535">
    <property type="component" value="Chromosome"/>
</dbReference>
<evidence type="ECO:0000256" key="3">
    <source>
        <dbReference type="ARBA" id="ARBA00022553"/>
    </source>
</evidence>
<gene>
    <name evidence="12" type="ORF">NF557_01570</name>
</gene>
<organism evidence="12 13">
    <name type="scientific">Ornithinimicrobium cryptoxanthini</name>
    <dbReference type="NCBI Taxonomy" id="2934161"/>
    <lineage>
        <taxon>Bacteria</taxon>
        <taxon>Bacillati</taxon>
        <taxon>Actinomycetota</taxon>
        <taxon>Actinomycetes</taxon>
        <taxon>Micrococcales</taxon>
        <taxon>Ornithinimicrobiaceae</taxon>
        <taxon>Ornithinimicrobium</taxon>
    </lineage>
</organism>
<dbReference type="Pfam" id="PF02518">
    <property type="entry name" value="HATPase_c"/>
    <property type="match status" value="1"/>
</dbReference>
<dbReference type="GO" id="GO:0016301">
    <property type="term" value="F:kinase activity"/>
    <property type="evidence" value="ECO:0007669"/>
    <property type="project" value="UniProtKB-KW"/>
</dbReference>
<feature type="transmembrane region" description="Helical" evidence="9">
    <location>
        <begin position="363"/>
        <end position="380"/>
    </location>
</feature>
<evidence type="ECO:0000256" key="1">
    <source>
        <dbReference type="ARBA" id="ARBA00000085"/>
    </source>
</evidence>
<dbReference type="EC" id="2.7.13.3" evidence="2"/>
<dbReference type="EMBL" id="CP099490">
    <property type="protein sequence ID" value="USQ76648.1"/>
    <property type="molecule type" value="Genomic_DNA"/>
</dbReference>
<dbReference type="InterPro" id="IPR003594">
    <property type="entry name" value="HATPase_dom"/>
</dbReference>
<dbReference type="SUPFAM" id="SSF55874">
    <property type="entry name" value="ATPase domain of HSP90 chaperone/DNA topoisomerase II/histidine kinase"/>
    <property type="match status" value="1"/>
</dbReference>
<protein>
    <recommendedName>
        <fullName evidence="2">histidine kinase</fullName>
        <ecNumber evidence="2">2.7.13.3</ecNumber>
    </recommendedName>
</protein>
<keyword evidence="8" id="KW-0902">Two-component regulatory system</keyword>
<dbReference type="Pfam" id="PF07730">
    <property type="entry name" value="HisKA_3"/>
    <property type="match status" value="1"/>
</dbReference>
<evidence type="ECO:0000256" key="8">
    <source>
        <dbReference type="ARBA" id="ARBA00023012"/>
    </source>
</evidence>
<dbReference type="PANTHER" id="PTHR24421:SF10">
    <property type="entry name" value="NITRATE_NITRITE SENSOR PROTEIN NARQ"/>
    <property type="match status" value="1"/>
</dbReference>
<keyword evidence="3" id="KW-0597">Phosphoprotein</keyword>
<evidence type="ECO:0000256" key="2">
    <source>
        <dbReference type="ARBA" id="ARBA00012438"/>
    </source>
</evidence>
<feature type="transmembrane region" description="Helical" evidence="9">
    <location>
        <begin position="31"/>
        <end position="49"/>
    </location>
</feature>
<feature type="transmembrane region" description="Helical" evidence="9">
    <location>
        <begin position="118"/>
        <end position="136"/>
    </location>
</feature>
<sequence>MQTMSTRASWWMTAASYVWVWGVTSVTWPDRPWLCLGVSLWFGLAAWVVTRAPWPGVVLTAVGLVGLGLLGIGPEAPVPMGPLFIAAALLGYQRPPIWSVWSVPILVGVTATFGHWELQSIVFGTVLLFIPWWFGVQVRVRDDHRRRAAEDARRLAKVDPVVQAQLAAATERDGVAASAFRAIDQAVEEMTGTARSARATLEAGAIDAIHRSGEMATQRLRDLLVVLREAPPAERRGALDDAEDGATAQRQDRASRHQRAVDLGLAALVLLDVLAMPLVMSLLSDDDVPAWPSVPFLLVVIVPLMVAVGVRGRFPVAAQLGAAGVLLVGTAAGVADLGREGLWLTIVGVALSWSAGRAGTQRVLLAWLAFSVTTWAMVWLDMGYYLWIYLAMHLLTFAAAAIWSGHHAAETAHLLQVLDRQSEIADAEHAAVSRERLQLARDLHDAASHAVGTMMMQANAARVLLARDPDGARAALDAVVEIGGQATQELRVISTTADGSAGDSATAAGLGVGLSELLAPHVAAARRAGVHVSTSLDLRSVPSPRDAHLLVRVLREGLANAVRHAPGSEVVVRVSSSAGELQMVITNGPAPPVPGQDVAVTTTTGSGLGLRGLQELVGEARGELVAGAAGAGYELRASFPEHRAASETAVS</sequence>
<feature type="domain" description="Histidine kinase/HSP90-like ATPase" evidence="10">
    <location>
        <begin position="546"/>
        <end position="640"/>
    </location>
</feature>
<keyword evidence="9" id="KW-0472">Membrane</keyword>
<dbReference type="InterPro" id="IPR050482">
    <property type="entry name" value="Sensor_HK_TwoCompSys"/>
</dbReference>
<comment type="catalytic activity">
    <reaction evidence="1">
        <text>ATP + protein L-histidine = ADP + protein N-phospho-L-histidine.</text>
        <dbReference type="EC" id="2.7.13.3"/>
    </reaction>
</comment>
<evidence type="ECO:0000313" key="12">
    <source>
        <dbReference type="EMBL" id="USQ76648.1"/>
    </source>
</evidence>
<feature type="domain" description="Signal transduction histidine kinase subgroup 3 dimerisation and phosphoacceptor" evidence="11">
    <location>
        <begin position="435"/>
        <end position="494"/>
    </location>
</feature>
<dbReference type="Gene3D" id="3.30.565.10">
    <property type="entry name" value="Histidine kinase-like ATPase, C-terminal domain"/>
    <property type="match status" value="1"/>
</dbReference>
<evidence type="ECO:0000259" key="10">
    <source>
        <dbReference type="Pfam" id="PF02518"/>
    </source>
</evidence>
<keyword evidence="6 12" id="KW-0418">Kinase</keyword>
<keyword evidence="9" id="KW-1133">Transmembrane helix</keyword>
<feature type="transmembrane region" description="Helical" evidence="9">
    <location>
        <begin position="386"/>
        <end position="405"/>
    </location>
</feature>
<evidence type="ECO:0000256" key="6">
    <source>
        <dbReference type="ARBA" id="ARBA00022777"/>
    </source>
</evidence>
<dbReference type="InterPro" id="IPR011712">
    <property type="entry name" value="Sig_transdc_His_kin_sub3_dim/P"/>
</dbReference>
<proteinExistence type="predicted"/>
<reference evidence="12" key="1">
    <citation type="submission" date="2022-06" db="EMBL/GenBank/DDBJ databases">
        <title>Ornithinimicrobium JY.X270.</title>
        <authorList>
            <person name="Huang Y."/>
        </authorList>
    </citation>
    <scope>NUCLEOTIDE SEQUENCE</scope>
    <source>
        <strain evidence="12">JY.X270</strain>
    </source>
</reference>
<dbReference type="RefSeq" id="WP_252621352.1">
    <property type="nucleotide sequence ID" value="NZ_CP099490.1"/>
</dbReference>
<feature type="transmembrane region" description="Helical" evidence="9">
    <location>
        <begin position="290"/>
        <end position="310"/>
    </location>
</feature>
<evidence type="ECO:0000313" key="13">
    <source>
        <dbReference type="Proteomes" id="UP001056535"/>
    </source>
</evidence>
<accession>A0ABY4YIM6</accession>
<evidence type="ECO:0000256" key="9">
    <source>
        <dbReference type="SAM" id="Phobius"/>
    </source>
</evidence>
<keyword evidence="4" id="KW-0808">Transferase</keyword>
<keyword evidence="5" id="KW-0547">Nucleotide-binding</keyword>
<evidence type="ECO:0000256" key="7">
    <source>
        <dbReference type="ARBA" id="ARBA00022840"/>
    </source>
</evidence>
<keyword evidence="9" id="KW-0812">Transmembrane</keyword>
<evidence type="ECO:0000259" key="11">
    <source>
        <dbReference type="Pfam" id="PF07730"/>
    </source>
</evidence>
<keyword evidence="7" id="KW-0067">ATP-binding</keyword>
<name>A0ABY4YIM6_9MICO</name>
<dbReference type="PANTHER" id="PTHR24421">
    <property type="entry name" value="NITRATE/NITRITE SENSOR PROTEIN NARX-RELATED"/>
    <property type="match status" value="1"/>
</dbReference>